<gene>
    <name evidence="3" type="ORF">IDJ75_14485</name>
</gene>
<dbReference type="InterPro" id="IPR036514">
    <property type="entry name" value="SGNH_hydro_sf"/>
</dbReference>
<keyword evidence="4" id="KW-1185">Reference proteome</keyword>
<sequence>MKKYLLLLLLLPAFARAQTRPSNQNLFDTIPFIPDHTTERLEQFKKQPVTQGGTIFLGNSITEMGNWPKLLNDTTVLNRGIGGDITYGMLKRIDDVINRHPKKLFILLGINDIGKDIPDSVIAYNYFKIISKVKAGSPATKIYVQSILPINPTVKNFPQHYDKAEHIPRVNAMLKANAAKMGYTYINLHPLFIDAQNRLDAKYTYEGLHLKPEAYVVWVAYLKKMNYL</sequence>
<dbReference type="InterPro" id="IPR051532">
    <property type="entry name" value="Ester_Hydrolysis_Enzymes"/>
</dbReference>
<dbReference type="PANTHER" id="PTHR30383">
    <property type="entry name" value="THIOESTERASE 1/PROTEASE 1/LYSOPHOSPHOLIPASE L1"/>
    <property type="match status" value="1"/>
</dbReference>
<evidence type="ECO:0000313" key="3">
    <source>
        <dbReference type="EMBL" id="MBD1386490.1"/>
    </source>
</evidence>
<dbReference type="Proteomes" id="UP000618754">
    <property type="component" value="Unassembled WGS sequence"/>
</dbReference>
<dbReference type="EMBL" id="JACWMW010000003">
    <property type="protein sequence ID" value="MBD1386490.1"/>
    <property type="molecule type" value="Genomic_DNA"/>
</dbReference>
<reference evidence="3 4" key="1">
    <citation type="submission" date="2020-09" db="EMBL/GenBank/DDBJ databases">
        <title>Novel species of Mucilaginibacter isolated from a glacier on the Tibetan Plateau.</title>
        <authorList>
            <person name="Liu Q."/>
            <person name="Xin Y.-H."/>
        </authorList>
    </citation>
    <scope>NUCLEOTIDE SEQUENCE [LARGE SCALE GENOMIC DNA]</scope>
    <source>
        <strain evidence="3 4">CGMCC 1.13878</strain>
    </source>
</reference>
<feature type="signal peptide" evidence="1">
    <location>
        <begin position="1"/>
        <end position="17"/>
    </location>
</feature>
<dbReference type="SUPFAM" id="SSF52266">
    <property type="entry name" value="SGNH hydrolase"/>
    <property type="match status" value="1"/>
</dbReference>
<dbReference type="RefSeq" id="WP_191176337.1">
    <property type="nucleotide sequence ID" value="NZ_JACWMW010000003.1"/>
</dbReference>
<name>A0ABR7XA57_9SPHI</name>
<organism evidence="3 4">
    <name type="scientific">Mucilaginibacter rigui</name>
    <dbReference type="NCBI Taxonomy" id="534635"/>
    <lineage>
        <taxon>Bacteria</taxon>
        <taxon>Pseudomonadati</taxon>
        <taxon>Bacteroidota</taxon>
        <taxon>Sphingobacteriia</taxon>
        <taxon>Sphingobacteriales</taxon>
        <taxon>Sphingobacteriaceae</taxon>
        <taxon>Mucilaginibacter</taxon>
    </lineage>
</organism>
<keyword evidence="1" id="KW-0732">Signal</keyword>
<evidence type="ECO:0000259" key="2">
    <source>
        <dbReference type="Pfam" id="PF13472"/>
    </source>
</evidence>
<dbReference type="Gene3D" id="3.40.50.1110">
    <property type="entry name" value="SGNH hydrolase"/>
    <property type="match status" value="1"/>
</dbReference>
<evidence type="ECO:0000313" key="4">
    <source>
        <dbReference type="Proteomes" id="UP000618754"/>
    </source>
</evidence>
<feature type="chain" id="PRO_5046697367" description="SGNH hydrolase-type esterase domain-containing protein" evidence="1">
    <location>
        <begin position="18"/>
        <end position="228"/>
    </location>
</feature>
<evidence type="ECO:0000256" key="1">
    <source>
        <dbReference type="SAM" id="SignalP"/>
    </source>
</evidence>
<proteinExistence type="predicted"/>
<comment type="caution">
    <text evidence="3">The sequence shown here is derived from an EMBL/GenBank/DDBJ whole genome shotgun (WGS) entry which is preliminary data.</text>
</comment>
<dbReference type="Pfam" id="PF13472">
    <property type="entry name" value="Lipase_GDSL_2"/>
    <property type="match status" value="1"/>
</dbReference>
<dbReference type="InterPro" id="IPR013830">
    <property type="entry name" value="SGNH_hydro"/>
</dbReference>
<dbReference type="PANTHER" id="PTHR30383:SF5">
    <property type="entry name" value="SGNH HYDROLASE-TYPE ESTERASE DOMAIN-CONTAINING PROTEIN"/>
    <property type="match status" value="1"/>
</dbReference>
<protein>
    <recommendedName>
        <fullName evidence="2">SGNH hydrolase-type esterase domain-containing protein</fullName>
    </recommendedName>
</protein>
<accession>A0ABR7XA57</accession>
<feature type="domain" description="SGNH hydrolase-type esterase" evidence="2">
    <location>
        <begin position="56"/>
        <end position="215"/>
    </location>
</feature>